<organism evidence="9 10">
    <name type="scientific">Bacteroides thetaiotaomicron</name>
    <dbReference type="NCBI Taxonomy" id="818"/>
    <lineage>
        <taxon>Bacteria</taxon>
        <taxon>Pseudomonadati</taxon>
        <taxon>Bacteroidota</taxon>
        <taxon>Bacteroidia</taxon>
        <taxon>Bacteroidales</taxon>
        <taxon>Bacteroidaceae</taxon>
        <taxon>Bacteroides</taxon>
    </lineage>
</organism>
<dbReference type="GO" id="GO:0005886">
    <property type="term" value="C:plasma membrane"/>
    <property type="evidence" value="ECO:0007669"/>
    <property type="project" value="TreeGrafter"/>
</dbReference>
<dbReference type="InterPro" id="IPR051679">
    <property type="entry name" value="DASS-Related_Transporters"/>
</dbReference>
<accession>A0A7J5JCB2</accession>
<evidence type="ECO:0000313" key="9">
    <source>
        <dbReference type="EMBL" id="KAB4445951.1"/>
    </source>
</evidence>
<sequence length="109" mass="11470">MLITIIILVLSAVFFVNGKIRSDLVALCALVALLIFQILTPDEALSGFSNSVVIMMVGLFVVGGAIFQTGLAKMISSHILKLAGKSELKLFLLVMLVTSAIGAFVSNTG</sequence>
<keyword evidence="5 7" id="KW-1133">Transmembrane helix</keyword>
<gene>
    <name evidence="9" type="ORF">GAN93_25495</name>
</gene>
<comment type="caution">
    <text evidence="9">The sequence shown here is derived from an EMBL/GenBank/DDBJ whole genome shotgun (WGS) entry which is preliminary data.</text>
</comment>
<evidence type="ECO:0000259" key="8">
    <source>
        <dbReference type="Pfam" id="PF03600"/>
    </source>
</evidence>
<dbReference type="AlphaFoldDB" id="A0A7J5JCB2"/>
<evidence type="ECO:0000256" key="2">
    <source>
        <dbReference type="ARBA" id="ARBA00022448"/>
    </source>
</evidence>
<evidence type="ECO:0000313" key="10">
    <source>
        <dbReference type="Proteomes" id="UP000460317"/>
    </source>
</evidence>
<evidence type="ECO:0000256" key="1">
    <source>
        <dbReference type="ARBA" id="ARBA00004141"/>
    </source>
</evidence>
<keyword evidence="6 7" id="KW-0472">Membrane</keyword>
<dbReference type="PANTHER" id="PTHR43652">
    <property type="entry name" value="BASIC AMINO ACID ANTIPORTER YFCC-RELATED"/>
    <property type="match status" value="1"/>
</dbReference>
<name>A0A7J5JCB2_BACT4</name>
<dbReference type="InterPro" id="IPR004680">
    <property type="entry name" value="Cit_transptr-like_dom"/>
</dbReference>
<evidence type="ECO:0000256" key="6">
    <source>
        <dbReference type="ARBA" id="ARBA00023136"/>
    </source>
</evidence>
<feature type="non-terminal residue" evidence="9">
    <location>
        <position position="109"/>
    </location>
</feature>
<protein>
    <submittedName>
        <fullName evidence="9">SLC13 family permease</fullName>
    </submittedName>
</protein>
<evidence type="ECO:0000256" key="3">
    <source>
        <dbReference type="ARBA" id="ARBA00022692"/>
    </source>
</evidence>
<dbReference type="EMBL" id="WCSB01000093">
    <property type="protein sequence ID" value="KAB4445951.1"/>
    <property type="molecule type" value="Genomic_DNA"/>
</dbReference>
<keyword evidence="2" id="KW-0813">Transport</keyword>
<dbReference type="GO" id="GO:0055085">
    <property type="term" value="P:transmembrane transport"/>
    <property type="evidence" value="ECO:0007669"/>
    <property type="project" value="InterPro"/>
</dbReference>
<evidence type="ECO:0000256" key="5">
    <source>
        <dbReference type="ARBA" id="ARBA00022989"/>
    </source>
</evidence>
<dbReference type="Pfam" id="PF03600">
    <property type="entry name" value="CitMHS"/>
    <property type="match status" value="1"/>
</dbReference>
<evidence type="ECO:0000256" key="7">
    <source>
        <dbReference type="SAM" id="Phobius"/>
    </source>
</evidence>
<comment type="subcellular location">
    <subcellularLocation>
        <location evidence="1">Membrane</location>
        <topology evidence="1">Multi-pass membrane protein</topology>
    </subcellularLocation>
</comment>
<proteinExistence type="predicted"/>
<keyword evidence="3 7" id="KW-0812">Transmembrane</keyword>
<feature type="transmembrane region" description="Helical" evidence="7">
    <location>
        <begin position="88"/>
        <end position="106"/>
    </location>
</feature>
<evidence type="ECO:0000256" key="4">
    <source>
        <dbReference type="ARBA" id="ARBA00022737"/>
    </source>
</evidence>
<reference evidence="9 10" key="1">
    <citation type="journal article" date="2019" name="Nat. Med.">
        <title>A library of human gut bacterial isolates paired with longitudinal multiomics data enables mechanistic microbiome research.</title>
        <authorList>
            <person name="Poyet M."/>
            <person name="Groussin M."/>
            <person name="Gibbons S.M."/>
            <person name="Avila-Pacheco J."/>
            <person name="Jiang X."/>
            <person name="Kearney S.M."/>
            <person name="Perrotta A.R."/>
            <person name="Berdy B."/>
            <person name="Zhao S."/>
            <person name="Lieberman T.D."/>
            <person name="Swanson P.K."/>
            <person name="Smith M."/>
            <person name="Roesemann S."/>
            <person name="Alexander J.E."/>
            <person name="Rich S.A."/>
            <person name="Livny J."/>
            <person name="Vlamakis H."/>
            <person name="Clish C."/>
            <person name="Bullock K."/>
            <person name="Deik A."/>
            <person name="Scott J."/>
            <person name="Pierce K.A."/>
            <person name="Xavier R.J."/>
            <person name="Alm E.J."/>
        </authorList>
    </citation>
    <scope>NUCLEOTIDE SEQUENCE [LARGE SCALE GENOMIC DNA]</scope>
    <source>
        <strain evidence="9 10">BIOML-A165</strain>
    </source>
</reference>
<feature type="transmembrane region" description="Helical" evidence="7">
    <location>
        <begin position="20"/>
        <end position="39"/>
    </location>
</feature>
<dbReference type="PANTHER" id="PTHR43652:SF1">
    <property type="entry name" value="RESPONSE REGULATOR"/>
    <property type="match status" value="1"/>
</dbReference>
<feature type="transmembrane region" description="Helical" evidence="7">
    <location>
        <begin position="45"/>
        <end position="67"/>
    </location>
</feature>
<keyword evidence="4" id="KW-0677">Repeat</keyword>
<dbReference type="Proteomes" id="UP000460317">
    <property type="component" value="Unassembled WGS sequence"/>
</dbReference>
<feature type="domain" description="Citrate transporter-like" evidence="8">
    <location>
        <begin position="13"/>
        <end position="109"/>
    </location>
</feature>